<sequence>MSHSSGPRVTSFVAAAALVVSVIAAAPAAVATDTWHSNDDVYHYFKVPQSQVSSIVGGTPATLELEANIGPSGTWSALALDPSGSDYTANVGPLEPGLYYYQYTATMQDRSKVSFRQPGSPVAVTSKPNWNTFFVPGESVAWMDDVAAGGTVEELPYPSAAVAEGRTALVWTPPGYDSARAEAYPVLYLLSSEGQTAREWLELGRAKQVLDNLVVGRDAKPMVVVMADAGSADPRAELLNAIVPAARAGYNISSRPKGQALAGVDTGAEQAISILRSDPGAFAYVGSFSGSVDGPITKAEAKAINKGTKLLRVYVGNTLDPSYNDNYALLVDLKKSGVKFEFDGVNPDDGATWDAWRENLRDFAARLFGQKGVRHGASKGHRALTRPYEPPAAGSITTPHIDRHGIVTFETGTQWAGAKDVTIWGNWAPNGQWFRIPMNKQPDGRWRMTIGPLDGYHYYRYVVDGVDMKDPADTVNTHVMESQLFVPGRSDAMLADVPEGRGGTVSLMTYDGSQDAERYAYVWTPPGYDADREATYPVLYLYHGGGQNYGSWLETGRAKQILDNSYLNGTMVPMVVVMPDQNGVDFWTDLSGHVMPTAAEKYNISTDPDEQALAGLSWGGMNTLGTWLGHPGEFAYVGVFSGFLFSYPSGVDVQAVNEGTKLARLYSGDIDFTYTFTQNTMQWLTSQGIEYEYAGTWVGPHGFDIWMANLIDFVPRIFAPEHRFGGVRPPLAGDGSDIVKAGRAVPVKFTLTGADGETVTDARPRLYLVKKTDGVAGNRVPATPVEKRADNTARYSAARNQYVFHWDTTGLAPGAYELQIDPVRGSVHAIALTVN</sequence>
<dbReference type="Pfam" id="PF00756">
    <property type="entry name" value="Esterase"/>
    <property type="match status" value="2"/>
</dbReference>
<dbReference type="InterPro" id="IPR000801">
    <property type="entry name" value="Esterase-like"/>
</dbReference>
<protein>
    <recommendedName>
        <fullName evidence="4">Esterase</fullName>
    </recommendedName>
</protein>
<proteinExistence type="predicted"/>
<dbReference type="Gene3D" id="3.40.50.1820">
    <property type="entry name" value="alpha/beta hydrolase"/>
    <property type="match status" value="2"/>
</dbReference>
<dbReference type="Proteomes" id="UP000647017">
    <property type="component" value="Unassembled WGS sequence"/>
</dbReference>
<dbReference type="NCBIfam" id="NF038114">
    <property type="entry name" value="rightmost"/>
    <property type="match status" value="1"/>
</dbReference>
<dbReference type="InterPro" id="IPR029058">
    <property type="entry name" value="AB_hydrolase_fold"/>
</dbReference>
<dbReference type="InterPro" id="IPR050583">
    <property type="entry name" value="Mycobacterial_A85_antigen"/>
</dbReference>
<dbReference type="Gene3D" id="2.60.40.10">
    <property type="entry name" value="Immunoglobulins"/>
    <property type="match status" value="1"/>
</dbReference>
<keyword evidence="3" id="KW-1185">Reference proteome</keyword>
<dbReference type="PANTHER" id="PTHR48098">
    <property type="entry name" value="ENTEROCHELIN ESTERASE-RELATED"/>
    <property type="match status" value="1"/>
</dbReference>
<feature type="chain" id="PRO_5046968239" description="Esterase" evidence="1">
    <location>
        <begin position="32"/>
        <end position="835"/>
    </location>
</feature>
<dbReference type="PANTHER" id="PTHR48098:SF1">
    <property type="entry name" value="DIACYLGLYCEROL ACYLTRANSFERASE_MYCOLYLTRANSFERASE AG85A"/>
    <property type="match status" value="1"/>
</dbReference>
<organism evidence="2 3">
    <name type="scientific">Micromonospora andamanensis</name>
    <dbReference type="NCBI Taxonomy" id="1287068"/>
    <lineage>
        <taxon>Bacteria</taxon>
        <taxon>Bacillati</taxon>
        <taxon>Actinomycetota</taxon>
        <taxon>Actinomycetes</taxon>
        <taxon>Micromonosporales</taxon>
        <taxon>Micromonosporaceae</taxon>
        <taxon>Micromonospora</taxon>
    </lineage>
</organism>
<evidence type="ECO:0008006" key="4">
    <source>
        <dbReference type="Google" id="ProtNLM"/>
    </source>
</evidence>
<comment type="caution">
    <text evidence="2">The sequence shown here is derived from an EMBL/GenBank/DDBJ whole genome shotgun (WGS) entry which is preliminary data.</text>
</comment>
<feature type="signal peptide" evidence="1">
    <location>
        <begin position="1"/>
        <end position="31"/>
    </location>
</feature>
<keyword evidence="1" id="KW-0732">Signal</keyword>
<reference evidence="2 3" key="1">
    <citation type="submission" date="2021-01" db="EMBL/GenBank/DDBJ databases">
        <title>Whole genome shotgun sequence of Verrucosispora andamanensis NBRC 109075.</title>
        <authorList>
            <person name="Komaki H."/>
            <person name="Tamura T."/>
        </authorList>
    </citation>
    <scope>NUCLEOTIDE SEQUENCE [LARGE SCALE GENOMIC DNA]</scope>
    <source>
        <strain evidence="2 3">NBRC 109075</strain>
    </source>
</reference>
<name>A0ABQ4I5N7_9ACTN</name>
<evidence type="ECO:0000313" key="2">
    <source>
        <dbReference type="EMBL" id="GIJ13182.1"/>
    </source>
</evidence>
<evidence type="ECO:0000256" key="1">
    <source>
        <dbReference type="SAM" id="SignalP"/>
    </source>
</evidence>
<dbReference type="SUPFAM" id="SSF81296">
    <property type="entry name" value="E set domains"/>
    <property type="match status" value="1"/>
</dbReference>
<evidence type="ECO:0000313" key="3">
    <source>
        <dbReference type="Proteomes" id="UP000647017"/>
    </source>
</evidence>
<gene>
    <name evidence="2" type="ORF">Van01_63960</name>
</gene>
<dbReference type="InterPro" id="IPR013783">
    <property type="entry name" value="Ig-like_fold"/>
</dbReference>
<dbReference type="InterPro" id="IPR014756">
    <property type="entry name" value="Ig_E-set"/>
</dbReference>
<dbReference type="EMBL" id="BOOZ01000085">
    <property type="protein sequence ID" value="GIJ13182.1"/>
    <property type="molecule type" value="Genomic_DNA"/>
</dbReference>
<dbReference type="SUPFAM" id="SSF53474">
    <property type="entry name" value="alpha/beta-Hydrolases"/>
    <property type="match status" value="2"/>
</dbReference>
<accession>A0ABQ4I5N7</accession>